<dbReference type="SUPFAM" id="SSF82171">
    <property type="entry name" value="DPP6 N-terminal domain-like"/>
    <property type="match status" value="1"/>
</dbReference>
<organism evidence="2 3">
    <name type="scientific">Candidatus Shapirobacteria bacterium CG03_land_8_20_14_0_80_35_14</name>
    <dbReference type="NCBI Taxonomy" id="1974878"/>
    <lineage>
        <taxon>Bacteria</taxon>
        <taxon>Candidatus Shapironibacteriota</taxon>
    </lineage>
</organism>
<evidence type="ECO:0000313" key="2">
    <source>
        <dbReference type="EMBL" id="PIV07851.1"/>
    </source>
</evidence>
<sequence>MAKKIIRKNRNKNFIIGVVILATIFIVILTYVVINKKQTDSEILPIKIVETNIATEKIGLVEGKPAPCQPDYFDPKISKFYKVKNDGILSEMYQVEGLEVGAGMMIDGWNKEGENKINLPSPYKVTVYRFGCASSFSSVLDLYKNNQRWALFTHVLHYSFSDDGKYMFLVHNVKNNDNWELHKQIINLETKTVVEFPNISCVSSLDGFWQGDRLLTYVPLQNGMQTDVCIWDKNAKMVSRLNTPSHWGAASRDFLAEPIGLLPNNPDIFYAYTSKNDNICSLFMVDLVKKSPIKSVDILDKRNYSENYFCASPEVEFDFLNTNFDEGTLKYKVSKGEWKTKSLN</sequence>
<dbReference type="AlphaFoldDB" id="A0A2M7BQT8"/>
<dbReference type="Proteomes" id="UP000229191">
    <property type="component" value="Unassembled WGS sequence"/>
</dbReference>
<keyword evidence="1" id="KW-0812">Transmembrane</keyword>
<proteinExistence type="predicted"/>
<name>A0A2M7BQT8_9BACT</name>
<protein>
    <submittedName>
        <fullName evidence="2">Uncharacterized protein</fullName>
    </submittedName>
</protein>
<dbReference type="EMBL" id="PEVB01000008">
    <property type="protein sequence ID" value="PIV07851.1"/>
    <property type="molecule type" value="Genomic_DNA"/>
</dbReference>
<evidence type="ECO:0000256" key="1">
    <source>
        <dbReference type="SAM" id="Phobius"/>
    </source>
</evidence>
<feature type="transmembrane region" description="Helical" evidence="1">
    <location>
        <begin position="12"/>
        <end position="34"/>
    </location>
</feature>
<gene>
    <name evidence="2" type="ORF">COS53_00205</name>
</gene>
<accession>A0A2M7BQT8</accession>
<reference evidence="3" key="1">
    <citation type="submission" date="2017-09" db="EMBL/GenBank/DDBJ databases">
        <title>Depth-based differentiation of microbial function through sediment-hosted aquifers and enrichment of novel symbionts in the deep terrestrial subsurface.</title>
        <authorList>
            <person name="Probst A.J."/>
            <person name="Ladd B."/>
            <person name="Jarett J.K."/>
            <person name="Geller-Mcgrath D.E."/>
            <person name="Sieber C.M.K."/>
            <person name="Emerson J.B."/>
            <person name="Anantharaman K."/>
            <person name="Thomas B.C."/>
            <person name="Malmstrom R."/>
            <person name="Stieglmeier M."/>
            <person name="Klingl A."/>
            <person name="Woyke T."/>
            <person name="Ryan C.M."/>
            <person name="Banfield J.F."/>
        </authorList>
    </citation>
    <scope>NUCLEOTIDE SEQUENCE [LARGE SCALE GENOMIC DNA]</scope>
</reference>
<keyword evidence="1" id="KW-1133">Transmembrane helix</keyword>
<keyword evidence="1" id="KW-0472">Membrane</keyword>
<comment type="caution">
    <text evidence="2">The sequence shown here is derived from an EMBL/GenBank/DDBJ whole genome shotgun (WGS) entry which is preliminary data.</text>
</comment>
<evidence type="ECO:0000313" key="3">
    <source>
        <dbReference type="Proteomes" id="UP000229191"/>
    </source>
</evidence>